<dbReference type="SUPFAM" id="SSF55486">
    <property type="entry name" value="Metalloproteases ('zincins'), catalytic domain"/>
    <property type="match status" value="1"/>
</dbReference>
<dbReference type="EMBL" id="QUNR01000007">
    <property type="protein sequence ID" value="REH35605.1"/>
    <property type="molecule type" value="Genomic_DNA"/>
</dbReference>
<gene>
    <name evidence="3" type="ORF">DFR26_2211</name>
</gene>
<dbReference type="PROSITE" id="PS51257">
    <property type="entry name" value="PROKAR_LIPOPROTEIN"/>
    <property type="match status" value="1"/>
</dbReference>
<dbReference type="Proteomes" id="UP000256774">
    <property type="component" value="Unassembled WGS sequence"/>
</dbReference>
<protein>
    <submittedName>
        <fullName evidence="3">Uncharacterized protein</fullName>
    </submittedName>
</protein>
<dbReference type="OrthoDB" id="3909977at2"/>
<accession>A0A3E0GZ42</accession>
<evidence type="ECO:0000313" key="4">
    <source>
        <dbReference type="Proteomes" id="UP000256774"/>
    </source>
</evidence>
<evidence type="ECO:0000256" key="2">
    <source>
        <dbReference type="SAM" id="SignalP"/>
    </source>
</evidence>
<sequence length="559" mass="59402">MKLSKFVGAVSVAVVLSACGGGGGSSAKTVVDGSSTTPTNPTTPETPTGPPKVTPAPDVSDGTPAGSLTRRAATSNCQLTQATGGFPSRQLSIAAARFVQVVEQDMTDAASQLAAEKAVLVRVDVVSPQDVILPAKAVLQIGNSTGGCVSYDLVATSQTAPTARDATTLSKSYVARIPALDVGSNWADYQVVVDPLRQSTVAAADELYATGPLRVRPAATDKLIYMPIRFEGQVGQFATVSEFESLIKRVFPQSSLATTTDPVRTLEALDKDKAIRIEGSVYVFDFKVMSKALFEIDADCLINRNAGVDQFRFATKCLAAFPGNIRFVDDSMSNTIVGLATPAAMFSESFMSVDINTVTSPYNGYWLSRGAETFIHEMGHINSLGHAKCGVFDQVDSDLYNDGSLGPIGVGYDSGRDFYFQSARSGSFDMMSYCGNGWMSDKGYRKVISFKSGDNDEQRASARSTSGASESSPRMVYLAKADGQWRALSSPMPHQLKALLPAQVKALLPTALNGLEVSVYNTDAGPMLDGPYFLSATPEVLSKLKLLGLADSVLRQLVR</sequence>
<evidence type="ECO:0000313" key="3">
    <source>
        <dbReference type="EMBL" id="REH35605.1"/>
    </source>
</evidence>
<organism evidence="3 4">
    <name type="scientific">Paraperlucidibaca baekdonensis</name>
    <dbReference type="NCBI Taxonomy" id="748120"/>
    <lineage>
        <taxon>Bacteria</taxon>
        <taxon>Pseudomonadati</taxon>
        <taxon>Pseudomonadota</taxon>
        <taxon>Gammaproteobacteria</taxon>
        <taxon>Moraxellales</taxon>
        <taxon>Moraxellaceae</taxon>
        <taxon>Paraperlucidibaca</taxon>
    </lineage>
</organism>
<name>A0A3E0GZ42_9GAMM</name>
<proteinExistence type="predicted"/>
<reference evidence="3 4" key="1">
    <citation type="submission" date="2018-08" db="EMBL/GenBank/DDBJ databases">
        <title>Genomic Encyclopedia of Type Strains, Phase IV (KMG-IV): sequencing the most valuable type-strain genomes for metagenomic binning, comparative biology and taxonomic classification.</title>
        <authorList>
            <person name="Goeker M."/>
        </authorList>
    </citation>
    <scope>NUCLEOTIDE SEQUENCE [LARGE SCALE GENOMIC DNA]</scope>
    <source>
        <strain evidence="3 4">DSM 26022</strain>
    </source>
</reference>
<feature type="compositionally biased region" description="Low complexity" evidence="1">
    <location>
        <begin position="26"/>
        <end position="46"/>
    </location>
</feature>
<feature type="chain" id="PRO_5017638130" evidence="2">
    <location>
        <begin position="21"/>
        <end position="559"/>
    </location>
</feature>
<feature type="region of interest" description="Disordered" evidence="1">
    <location>
        <begin position="22"/>
        <end position="70"/>
    </location>
</feature>
<dbReference type="AlphaFoldDB" id="A0A3E0GZ42"/>
<keyword evidence="4" id="KW-1185">Reference proteome</keyword>
<evidence type="ECO:0000256" key="1">
    <source>
        <dbReference type="SAM" id="MobiDB-lite"/>
    </source>
</evidence>
<feature type="signal peptide" evidence="2">
    <location>
        <begin position="1"/>
        <end position="20"/>
    </location>
</feature>
<dbReference type="RefSeq" id="WP_147300301.1">
    <property type="nucleotide sequence ID" value="NZ_QUNR01000007.1"/>
</dbReference>
<keyword evidence="2" id="KW-0732">Signal</keyword>
<comment type="caution">
    <text evidence="3">The sequence shown here is derived from an EMBL/GenBank/DDBJ whole genome shotgun (WGS) entry which is preliminary data.</text>
</comment>